<feature type="domain" description="Haemolysin-type calcium binding-related" evidence="1">
    <location>
        <begin position="843"/>
        <end position="882"/>
    </location>
</feature>
<dbReference type="SUPFAM" id="SSF51120">
    <property type="entry name" value="beta-Roll"/>
    <property type="match status" value="3"/>
</dbReference>
<evidence type="ECO:0000313" key="2">
    <source>
        <dbReference type="EMBL" id="RED43085.1"/>
    </source>
</evidence>
<evidence type="ECO:0000259" key="1">
    <source>
        <dbReference type="Pfam" id="PF06594"/>
    </source>
</evidence>
<dbReference type="InterPro" id="IPR001343">
    <property type="entry name" value="Hemolysn_Ca-bd"/>
</dbReference>
<dbReference type="GO" id="GO:0005509">
    <property type="term" value="F:calcium ion binding"/>
    <property type="evidence" value="ECO:0007669"/>
    <property type="project" value="InterPro"/>
</dbReference>
<dbReference type="PRINTS" id="PR00313">
    <property type="entry name" value="CABNDNGRPT"/>
</dbReference>
<feature type="domain" description="Haemolysin-type calcium binding-related" evidence="1">
    <location>
        <begin position="484"/>
        <end position="513"/>
    </location>
</feature>
<dbReference type="EMBL" id="QRDW01000035">
    <property type="protein sequence ID" value="RED43085.1"/>
    <property type="molecule type" value="Genomic_DNA"/>
</dbReference>
<accession>A0A3D9H0S4</accession>
<dbReference type="Gene3D" id="2.150.10.10">
    <property type="entry name" value="Serralysin-like metalloprotease, C-terminal"/>
    <property type="match status" value="3"/>
</dbReference>
<dbReference type="AlphaFoldDB" id="A0A3D9H0S4"/>
<dbReference type="Pfam" id="PF13385">
    <property type="entry name" value="Laminin_G_3"/>
    <property type="match status" value="1"/>
</dbReference>
<dbReference type="InterPro" id="IPR010566">
    <property type="entry name" value="Haemolys_ca-bd"/>
</dbReference>
<dbReference type="Pfam" id="PF17963">
    <property type="entry name" value="Big_9"/>
    <property type="match status" value="1"/>
</dbReference>
<protein>
    <submittedName>
        <fullName evidence="2">Hemolysin type calcium binding protein</fullName>
    </submittedName>
</protein>
<dbReference type="Pfam" id="PF06594">
    <property type="entry name" value="HCBP_related"/>
    <property type="match status" value="2"/>
</dbReference>
<dbReference type="Gene3D" id="2.60.120.200">
    <property type="match status" value="1"/>
</dbReference>
<proteinExistence type="predicted"/>
<dbReference type="InterPro" id="IPR018511">
    <property type="entry name" value="Hemolysin-typ_Ca-bd_CS"/>
</dbReference>
<organism evidence="2 3">
    <name type="scientific">Aestuariispira insulae</name>
    <dbReference type="NCBI Taxonomy" id="1461337"/>
    <lineage>
        <taxon>Bacteria</taxon>
        <taxon>Pseudomonadati</taxon>
        <taxon>Pseudomonadota</taxon>
        <taxon>Alphaproteobacteria</taxon>
        <taxon>Rhodospirillales</taxon>
        <taxon>Kiloniellaceae</taxon>
        <taxon>Aestuariispira</taxon>
    </lineage>
</organism>
<dbReference type="RefSeq" id="WP_181905528.1">
    <property type="nucleotide sequence ID" value="NZ_QRDW01000035.1"/>
</dbReference>
<feature type="non-terminal residue" evidence="2">
    <location>
        <position position="1"/>
    </location>
</feature>
<evidence type="ECO:0000313" key="3">
    <source>
        <dbReference type="Proteomes" id="UP000256845"/>
    </source>
</evidence>
<dbReference type="SUPFAM" id="SSF49899">
    <property type="entry name" value="Concanavalin A-like lectins/glucanases"/>
    <property type="match status" value="1"/>
</dbReference>
<dbReference type="InterPro" id="IPR013320">
    <property type="entry name" value="ConA-like_dom_sf"/>
</dbReference>
<dbReference type="InterPro" id="IPR011049">
    <property type="entry name" value="Serralysin-like_metalloprot_C"/>
</dbReference>
<dbReference type="Proteomes" id="UP000256845">
    <property type="component" value="Unassembled WGS sequence"/>
</dbReference>
<gene>
    <name evidence="2" type="ORF">DFP90_1351</name>
</gene>
<reference evidence="2 3" key="1">
    <citation type="submission" date="2018-07" db="EMBL/GenBank/DDBJ databases">
        <title>Genomic Encyclopedia of Type Strains, Phase III (KMG-III): the genomes of soil and plant-associated and newly described type strains.</title>
        <authorList>
            <person name="Whitman W."/>
        </authorList>
    </citation>
    <scope>NUCLEOTIDE SEQUENCE [LARGE SCALE GENOMIC DNA]</scope>
    <source>
        <strain evidence="2 3">CECT 8488</strain>
    </source>
</reference>
<keyword evidence="3" id="KW-1185">Reference proteome</keyword>
<dbReference type="PROSITE" id="PS00330">
    <property type="entry name" value="HEMOLYSIN_CALCIUM"/>
    <property type="match status" value="2"/>
</dbReference>
<comment type="caution">
    <text evidence="2">The sequence shown here is derived from an EMBL/GenBank/DDBJ whole genome shotgun (WGS) entry which is preliminary data.</text>
</comment>
<sequence length="926" mass="96973">SVSKDGIGTDTLAGIEKIHFDANDDGIINVDENGDPTETVIDLTEESGPVGGDAKVVLDGWDTVTHKLTVFDADLYEADSSEKLTYEVIGDNVEEQPDGSFKLIDSGGTVSFDEEGNYTYIPATSDQPATDSFTWRVTDLSGMSTEGTINLQGAPVPYDIGQSAAFDGTGQTLTQTMETEGNRKTWTFSTWVRRGDLNRNQTLFAGGTNATNDQTAIGIGYGGSNEIFLHGPTGMSLRSQALLDQTGEWYHLVVAMDTTQATASDRVKIYLDGTQLDSFTNPTYPALNAEMGIGKAGGHAIGRFFDFDLNHVNGDLADVAYVDGQALDANAFGQSDGNGGWVAGGIGVENYGTNGFRFDFADSGNLGKDLSGNGNDYTVNGTLSQGTDIPAVGQEAPDYTATDGNDVLEAGAMGATLSGGAGIDKLIGGTGNDTLVGGSGSDEYGLTRGGGQDRIIDVSGLADEMAFDADIAYDQVWLERIGSDLRLTIIGTNDTVTITNWYANSSYRLELFQASGLTMTSAGADLLVEAMADTDFSPVGYGGTSLPTDLRNDLDDAFQLAWGYSGLGTEGDDTLTGDDGFDGLYGYGGDDTLTGMGGHDLLDGGDGNDTLNGDGTLTQVTAEGMTLADWAAAGIALSSKDLDGNDGTVTFEANGVGVAGGDPVGEQINYDNKLNRKESLVLAFDDPVVSAEVTFSNLIKDEEGGERGSWKAYDKDGNQVGSGYFGPDDVTGEPGVGVIEIKGIGSFTELRFFAEKTVNEAAGIENPDDDSSDFFVRSVTYRKDPDEAAHGNDVLTGGDGADTFLFGEGGGRDIVTDAEAADKVKFGIGVEADEIWFSQSGNDLEARLLGSNDAIIIDDWFAGTAKQVGSFELNDGSTLSAANVQSLVNAMSAWADLDGTDVEDLGAAPTDDEGLTTALALWQQQP</sequence>
<dbReference type="Pfam" id="PF00353">
    <property type="entry name" value="HemolysinCabind"/>
    <property type="match status" value="3"/>
</dbReference>
<name>A0A3D9H0S4_9PROT</name>